<dbReference type="InterPro" id="IPR014730">
    <property type="entry name" value="ETF_a/b_N"/>
</dbReference>
<comment type="caution">
    <text evidence="3">The sequence shown here is derived from an EMBL/GenBank/DDBJ whole genome shotgun (WGS) entry which is preliminary data.</text>
</comment>
<dbReference type="CDD" id="cd01714">
    <property type="entry name" value="ETF_beta"/>
    <property type="match status" value="1"/>
</dbReference>
<gene>
    <name evidence="3" type="ORF">ISALK_04445</name>
</gene>
<dbReference type="Proteomes" id="UP000449710">
    <property type="component" value="Unassembled WGS sequence"/>
</dbReference>
<dbReference type="Gene3D" id="3.40.50.620">
    <property type="entry name" value="HUPs"/>
    <property type="match status" value="1"/>
</dbReference>
<dbReference type="EMBL" id="SUMG01000004">
    <property type="protein sequence ID" value="NBG87743.1"/>
    <property type="molecule type" value="Genomic_DNA"/>
</dbReference>
<evidence type="ECO:0000259" key="2">
    <source>
        <dbReference type="SMART" id="SM00893"/>
    </source>
</evidence>
<dbReference type="InterPro" id="IPR014729">
    <property type="entry name" value="Rossmann-like_a/b/a_fold"/>
</dbReference>
<organism evidence="3 4">
    <name type="scientific">Isachenkonia alkalipeptolytica</name>
    <dbReference type="NCBI Taxonomy" id="2565777"/>
    <lineage>
        <taxon>Bacteria</taxon>
        <taxon>Bacillati</taxon>
        <taxon>Bacillota</taxon>
        <taxon>Clostridia</taxon>
        <taxon>Eubacteriales</taxon>
        <taxon>Clostridiaceae</taxon>
        <taxon>Isachenkonia</taxon>
    </lineage>
</organism>
<protein>
    <recommendedName>
        <fullName evidence="1">Electron transfer flavoprotein small subunit</fullName>
    </recommendedName>
</protein>
<feature type="domain" description="Electron transfer flavoprotein alpha/beta-subunit N-terminal" evidence="2">
    <location>
        <begin position="21"/>
        <end position="212"/>
    </location>
</feature>
<evidence type="ECO:0000256" key="1">
    <source>
        <dbReference type="ARBA" id="ARBA00042002"/>
    </source>
</evidence>
<dbReference type="InterPro" id="IPR012255">
    <property type="entry name" value="ETF_b"/>
</dbReference>
<accession>A0AA43XJ32</accession>
<dbReference type="RefSeq" id="WP_160719518.1">
    <property type="nucleotide sequence ID" value="NZ_SUMG01000004.1"/>
</dbReference>
<dbReference type="SMART" id="SM00893">
    <property type="entry name" value="ETF"/>
    <property type="match status" value="1"/>
</dbReference>
<dbReference type="PANTHER" id="PTHR21294">
    <property type="entry name" value="ELECTRON TRANSFER FLAVOPROTEIN BETA-SUBUNIT"/>
    <property type="match status" value="1"/>
</dbReference>
<evidence type="ECO:0000313" key="3">
    <source>
        <dbReference type="EMBL" id="NBG87743.1"/>
    </source>
</evidence>
<proteinExistence type="predicted"/>
<name>A0AA43XJ32_9CLOT</name>
<dbReference type="AlphaFoldDB" id="A0AA43XJ32"/>
<dbReference type="SUPFAM" id="SSF52402">
    <property type="entry name" value="Adenine nucleotide alpha hydrolases-like"/>
    <property type="match status" value="1"/>
</dbReference>
<keyword evidence="4" id="KW-1185">Reference proteome</keyword>
<sequence length="263" mass="29472">MKTLVCIKQVPGTTEVEVDDNGNLIRSGVDAKMNPYDLYALETALKLQEDQKGEVSVITMGPPQSKEVIREAYMMGVNQGFLLTDRRFAGADVLATSYTLAQGAYQAGDFDLILCGKQTTDGDTAQVGPEMAEYLGIPHVANVKTIVECKENSLIVEVEMPTSIQTVEVNFPCLITVEKGIFQPRLPSYRLKKKTKYQEITELSLDHFKDINEKRYGLSGSPTQVERIFPPEQNTTSERWEGENLGDKLYQTLVDLKFLYENK</sequence>
<dbReference type="PANTHER" id="PTHR21294:SF17">
    <property type="entry name" value="PROTEIN FIXA"/>
    <property type="match status" value="1"/>
</dbReference>
<dbReference type="Pfam" id="PF01012">
    <property type="entry name" value="ETF"/>
    <property type="match status" value="1"/>
</dbReference>
<dbReference type="PIRSF" id="PIRSF000090">
    <property type="entry name" value="Beta-ETF"/>
    <property type="match status" value="1"/>
</dbReference>
<reference evidence="3 4" key="1">
    <citation type="submission" date="2019-04" db="EMBL/GenBank/DDBJ databases">
        <title>Isachenkonia alkalipeptolytica gen. nov. sp. nov. a new anaerobic, alkiliphilic organothrophic bacterium capable to reduce synthesized ferrihydrite isolated from a soda lake.</title>
        <authorList>
            <person name="Toshchakov S.V."/>
            <person name="Zavarzina D.G."/>
            <person name="Zhilina T.N."/>
            <person name="Kostrikina N.A."/>
            <person name="Kublanov I.V."/>
        </authorList>
    </citation>
    <scope>NUCLEOTIDE SEQUENCE [LARGE SCALE GENOMIC DNA]</scope>
    <source>
        <strain evidence="3 4">Z-1701</strain>
    </source>
</reference>
<dbReference type="GO" id="GO:0009055">
    <property type="term" value="F:electron transfer activity"/>
    <property type="evidence" value="ECO:0007669"/>
    <property type="project" value="InterPro"/>
</dbReference>
<dbReference type="InterPro" id="IPR033948">
    <property type="entry name" value="ETF_beta_N"/>
</dbReference>
<evidence type="ECO:0000313" key="4">
    <source>
        <dbReference type="Proteomes" id="UP000449710"/>
    </source>
</evidence>